<dbReference type="ESTHER" id="guith-l1k167">
    <property type="family name" value="Pectinacetylesterase-Notum"/>
</dbReference>
<feature type="signal peptide" evidence="2">
    <location>
        <begin position="1"/>
        <end position="22"/>
    </location>
</feature>
<dbReference type="InterPro" id="IPR004963">
    <property type="entry name" value="PAE/NOTUM"/>
</dbReference>
<proteinExistence type="predicted"/>
<dbReference type="HOGENOM" id="CLU_031008_3_1_1"/>
<reference evidence="4" key="3">
    <citation type="submission" date="2015-06" db="UniProtKB">
        <authorList>
            <consortium name="EnsemblProtists"/>
        </authorList>
    </citation>
    <scope>IDENTIFICATION</scope>
</reference>
<dbReference type="EMBL" id="JH992967">
    <property type="protein sequence ID" value="EKX54596.1"/>
    <property type="molecule type" value="Genomic_DNA"/>
</dbReference>
<dbReference type="OMA" id="MEREIVF"/>
<evidence type="ECO:0000256" key="1">
    <source>
        <dbReference type="SAM" id="MobiDB-lite"/>
    </source>
</evidence>
<dbReference type="EnsemblProtists" id="EKX54596">
    <property type="protein sequence ID" value="EKX54596"/>
    <property type="gene ID" value="GUITHDRAFT_160713"/>
</dbReference>
<evidence type="ECO:0008006" key="6">
    <source>
        <dbReference type="Google" id="ProtNLM"/>
    </source>
</evidence>
<dbReference type="eggNOG" id="KOG4287">
    <property type="taxonomic scope" value="Eukaryota"/>
</dbReference>
<dbReference type="STRING" id="905079.L1K167"/>
<evidence type="ECO:0000313" key="4">
    <source>
        <dbReference type="EnsemblProtists" id="EKX54596"/>
    </source>
</evidence>
<dbReference type="InterPro" id="IPR029058">
    <property type="entry name" value="AB_hydrolase_fold"/>
</dbReference>
<keyword evidence="2" id="KW-0732">Signal</keyword>
<dbReference type="PANTHER" id="PTHR21562:SF122">
    <property type="entry name" value="PALMITOLEOYL-PROTEIN CARBOXYLESTERASE NOTUM"/>
    <property type="match status" value="1"/>
</dbReference>
<dbReference type="SUPFAM" id="SSF53474">
    <property type="entry name" value="alpha/beta-Hydrolases"/>
    <property type="match status" value="1"/>
</dbReference>
<dbReference type="AlphaFoldDB" id="L1K167"/>
<dbReference type="GO" id="GO:0016787">
    <property type="term" value="F:hydrolase activity"/>
    <property type="evidence" value="ECO:0007669"/>
    <property type="project" value="InterPro"/>
</dbReference>
<feature type="compositionally biased region" description="Basic residues" evidence="1">
    <location>
        <begin position="414"/>
        <end position="425"/>
    </location>
</feature>
<accession>L1K167</accession>
<dbReference type="PaxDb" id="55529-EKX54596"/>
<feature type="chain" id="PRO_5008772050" description="Pectin acetylesterase" evidence="2">
    <location>
        <begin position="23"/>
        <end position="452"/>
    </location>
</feature>
<evidence type="ECO:0000313" key="5">
    <source>
        <dbReference type="Proteomes" id="UP000011087"/>
    </source>
</evidence>
<protein>
    <recommendedName>
        <fullName evidence="6">Pectin acetylesterase</fullName>
    </recommendedName>
</protein>
<dbReference type="OrthoDB" id="2015280at2759"/>
<dbReference type="KEGG" id="gtt:GUITHDRAFT_160713"/>
<dbReference type="Proteomes" id="UP000011087">
    <property type="component" value="Unassembled WGS sequence"/>
</dbReference>
<name>L1K167_GUITC</name>
<dbReference type="PANTHER" id="PTHR21562">
    <property type="entry name" value="NOTUM-RELATED"/>
    <property type="match status" value="1"/>
</dbReference>
<dbReference type="RefSeq" id="XP_005841576.1">
    <property type="nucleotide sequence ID" value="XM_005841519.1"/>
</dbReference>
<sequence length="452" mass="50647">MKATSGAVALFLVLVLPQATLQAVRLRLLDDPLARCLDGSNAGFYFRSSQLASKKNSWIIHLQGGGECVSASECSRKLNAPLASSKFFPPEINLTWDSSGCANQSSVEASWGKFGWWLCDGSSDSNPDFFGFNHVWLPYCSQDLWSGRQTNWTNLTGNLNVIYAGHFIFKAVLNRLDDLGLKNAELIILSGNSAGGMGVWLHVDMLAQRYKKAQVVGVAIAGYYAFSYPYDGPHAEDPSFGLSDFTESSWANYVKLWNAYMNQECATALGNFSWACMVSNYSFPFVKSPMFAAESLSDQAQLQWHNRIPMSVSYWSKEVYDYIHEYQQNMTQALHAFYSSDVKHNGVFAPACFIHDNFTVGQPVIDGLGFKDVIANWLGISEGPKVLFDRCGSMCNPSCQTGPAFDPSDAPARQRQRSRRAHRRRERGRLRVLEEAVLRRFWTEIDSLLQSW</sequence>
<reference evidence="3 5" key="1">
    <citation type="journal article" date="2012" name="Nature">
        <title>Algal genomes reveal evolutionary mosaicism and the fate of nucleomorphs.</title>
        <authorList>
            <consortium name="DOE Joint Genome Institute"/>
            <person name="Curtis B.A."/>
            <person name="Tanifuji G."/>
            <person name="Burki F."/>
            <person name="Gruber A."/>
            <person name="Irimia M."/>
            <person name="Maruyama S."/>
            <person name="Arias M.C."/>
            <person name="Ball S.G."/>
            <person name="Gile G.H."/>
            <person name="Hirakawa Y."/>
            <person name="Hopkins J.F."/>
            <person name="Kuo A."/>
            <person name="Rensing S.A."/>
            <person name="Schmutz J."/>
            <person name="Symeonidi A."/>
            <person name="Elias M."/>
            <person name="Eveleigh R.J."/>
            <person name="Herman E.K."/>
            <person name="Klute M.J."/>
            <person name="Nakayama T."/>
            <person name="Obornik M."/>
            <person name="Reyes-Prieto A."/>
            <person name="Armbrust E.V."/>
            <person name="Aves S.J."/>
            <person name="Beiko R.G."/>
            <person name="Coutinho P."/>
            <person name="Dacks J.B."/>
            <person name="Durnford D.G."/>
            <person name="Fast N.M."/>
            <person name="Green B.R."/>
            <person name="Grisdale C.J."/>
            <person name="Hempel F."/>
            <person name="Henrissat B."/>
            <person name="Hoppner M.P."/>
            <person name="Ishida K."/>
            <person name="Kim E."/>
            <person name="Koreny L."/>
            <person name="Kroth P.G."/>
            <person name="Liu Y."/>
            <person name="Malik S.B."/>
            <person name="Maier U.G."/>
            <person name="McRose D."/>
            <person name="Mock T."/>
            <person name="Neilson J.A."/>
            <person name="Onodera N.T."/>
            <person name="Poole A.M."/>
            <person name="Pritham E.J."/>
            <person name="Richards T.A."/>
            <person name="Rocap G."/>
            <person name="Roy S.W."/>
            <person name="Sarai C."/>
            <person name="Schaack S."/>
            <person name="Shirato S."/>
            <person name="Slamovits C.H."/>
            <person name="Spencer D.F."/>
            <person name="Suzuki S."/>
            <person name="Worden A.Z."/>
            <person name="Zauner S."/>
            <person name="Barry K."/>
            <person name="Bell C."/>
            <person name="Bharti A.K."/>
            <person name="Crow J.A."/>
            <person name="Grimwood J."/>
            <person name="Kramer R."/>
            <person name="Lindquist E."/>
            <person name="Lucas S."/>
            <person name="Salamov A."/>
            <person name="McFadden G.I."/>
            <person name="Lane C.E."/>
            <person name="Keeling P.J."/>
            <person name="Gray M.W."/>
            <person name="Grigoriev I.V."/>
            <person name="Archibald J.M."/>
        </authorList>
    </citation>
    <scope>NUCLEOTIDE SEQUENCE</scope>
    <source>
        <strain evidence="3 5">CCMP2712</strain>
    </source>
</reference>
<dbReference type="GeneID" id="17311238"/>
<feature type="region of interest" description="Disordered" evidence="1">
    <location>
        <begin position="402"/>
        <end position="425"/>
    </location>
</feature>
<reference evidence="5" key="2">
    <citation type="submission" date="2012-11" db="EMBL/GenBank/DDBJ databases">
        <authorList>
            <person name="Kuo A."/>
            <person name="Curtis B.A."/>
            <person name="Tanifuji G."/>
            <person name="Burki F."/>
            <person name="Gruber A."/>
            <person name="Irimia M."/>
            <person name="Maruyama S."/>
            <person name="Arias M.C."/>
            <person name="Ball S.G."/>
            <person name="Gile G.H."/>
            <person name="Hirakawa Y."/>
            <person name="Hopkins J.F."/>
            <person name="Rensing S.A."/>
            <person name="Schmutz J."/>
            <person name="Symeonidi A."/>
            <person name="Elias M."/>
            <person name="Eveleigh R.J."/>
            <person name="Herman E.K."/>
            <person name="Klute M.J."/>
            <person name="Nakayama T."/>
            <person name="Obornik M."/>
            <person name="Reyes-Prieto A."/>
            <person name="Armbrust E.V."/>
            <person name="Aves S.J."/>
            <person name="Beiko R.G."/>
            <person name="Coutinho P."/>
            <person name="Dacks J.B."/>
            <person name="Durnford D.G."/>
            <person name="Fast N.M."/>
            <person name="Green B.R."/>
            <person name="Grisdale C."/>
            <person name="Hempe F."/>
            <person name="Henrissat B."/>
            <person name="Hoppner M.P."/>
            <person name="Ishida K.-I."/>
            <person name="Kim E."/>
            <person name="Koreny L."/>
            <person name="Kroth P.G."/>
            <person name="Liu Y."/>
            <person name="Malik S.-B."/>
            <person name="Maier U.G."/>
            <person name="McRose D."/>
            <person name="Mock T."/>
            <person name="Neilson J.A."/>
            <person name="Onodera N.T."/>
            <person name="Poole A.M."/>
            <person name="Pritham E.J."/>
            <person name="Richards T.A."/>
            <person name="Rocap G."/>
            <person name="Roy S.W."/>
            <person name="Sarai C."/>
            <person name="Schaack S."/>
            <person name="Shirato S."/>
            <person name="Slamovits C.H."/>
            <person name="Spencer D.F."/>
            <person name="Suzuki S."/>
            <person name="Worden A.Z."/>
            <person name="Zauner S."/>
            <person name="Barry K."/>
            <person name="Bell C."/>
            <person name="Bharti A.K."/>
            <person name="Crow J.A."/>
            <person name="Grimwood J."/>
            <person name="Kramer R."/>
            <person name="Lindquist E."/>
            <person name="Lucas S."/>
            <person name="Salamov A."/>
            <person name="McFadden G.I."/>
            <person name="Lane C.E."/>
            <person name="Keeling P.J."/>
            <person name="Gray M.W."/>
            <person name="Grigoriev I.V."/>
            <person name="Archibald J.M."/>
        </authorList>
    </citation>
    <scope>NUCLEOTIDE SEQUENCE</scope>
    <source>
        <strain evidence="5">CCMP2712</strain>
    </source>
</reference>
<evidence type="ECO:0000256" key="2">
    <source>
        <dbReference type="SAM" id="SignalP"/>
    </source>
</evidence>
<gene>
    <name evidence="3" type="ORF">GUITHDRAFT_160713</name>
</gene>
<dbReference type="Pfam" id="PF03283">
    <property type="entry name" value="PAE"/>
    <property type="match status" value="1"/>
</dbReference>
<keyword evidence="5" id="KW-1185">Reference proteome</keyword>
<organism evidence="3">
    <name type="scientific">Guillardia theta (strain CCMP2712)</name>
    <name type="common">Cryptophyte</name>
    <dbReference type="NCBI Taxonomy" id="905079"/>
    <lineage>
        <taxon>Eukaryota</taxon>
        <taxon>Cryptophyceae</taxon>
        <taxon>Pyrenomonadales</taxon>
        <taxon>Geminigeraceae</taxon>
        <taxon>Guillardia</taxon>
    </lineage>
</organism>
<evidence type="ECO:0000313" key="3">
    <source>
        <dbReference type="EMBL" id="EKX54596.1"/>
    </source>
</evidence>